<dbReference type="AlphaFoldDB" id="A0A9P5Q776"/>
<comment type="similarity">
    <text evidence="1">Belongs to the thioredoxin family.</text>
</comment>
<reference evidence="3" key="1">
    <citation type="submission" date="2020-11" db="EMBL/GenBank/DDBJ databases">
        <authorList>
            <consortium name="DOE Joint Genome Institute"/>
            <person name="Ahrendt S."/>
            <person name="Riley R."/>
            <person name="Andreopoulos W."/>
            <person name="Labutti K."/>
            <person name="Pangilinan J."/>
            <person name="Ruiz-Duenas F.J."/>
            <person name="Barrasa J.M."/>
            <person name="Sanchez-Garcia M."/>
            <person name="Camarero S."/>
            <person name="Miyauchi S."/>
            <person name="Serrano A."/>
            <person name="Linde D."/>
            <person name="Babiker R."/>
            <person name="Drula E."/>
            <person name="Ayuso-Fernandez I."/>
            <person name="Pacheco R."/>
            <person name="Padilla G."/>
            <person name="Ferreira P."/>
            <person name="Barriuso J."/>
            <person name="Kellner H."/>
            <person name="Castanera R."/>
            <person name="Alfaro M."/>
            <person name="Ramirez L."/>
            <person name="Pisabarro A.G."/>
            <person name="Kuo A."/>
            <person name="Tritt A."/>
            <person name="Lipzen A."/>
            <person name="He G."/>
            <person name="Yan M."/>
            <person name="Ng V."/>
            <person name="Cullen D."/>
            <person name="Martin F."/>
            <person name="Rosso M.-N."/>
            <person name="Henrissat B."/>
            <person name="Hibbett D."/>
            <person name="Martinez A.T."/>
            <person name="Grigoriev I.V."/>
        </authorList>
    </citation>
    <scope>NUCLEOTIDE SEQUENCE</scope>
    <source>
        <strain evidence="3">AH 40177</strain>
    </source>
</reference>
<feature type="domain" description="Thioredoxin" evidence="2">
    <location>
        <begin position="15"/>
        <end position="108"/>
    </location>
</feature>
<dbReference type="Gene3D" id="3.40.30.10">
    <property type="entry name" value="Glutaredoxin"/>
    <property type="match status" value="1"/>
</dbReference>
<dbReference type="PANTHER" id="PTHR12452">
    <property type="entry name" value="42-9-9 PROTEIN-RELATED"/>
    <property type="match status" value="1"/>
</dbReference>
<accession>A0A9P5Q776</accession>
<organism evidence="3 4">
    <name type="scientific">Rhodocollybia butyracea</name>
    <dbReference type="NCBI Taxonomy" id="206335"/>
    <lineage>
        <taxon>Eukaryota</taxon>
        <taxon>Fungi</taxon>
        <taxon>Dikarya</taxon>
        <taxon>Basidiomycota</taxon>
        <taxon>Agaricomycotina</taxon>
        <taxon>Agaricomycetes</taxon>
        <taxon>Agaricomycetidae</taxon>
        <taxon>Agaricales</taxon>
        <taxon>Marasmiineae</taxon>
        <taxon>Omphalotaceae</taxon>
        <taxon>Rhodocollybia</taxon>
    </lineage>
</organism>
<comment type="caution">
    <text evidence="3">The sequence shown here is derived from an EMBL/GenBank/DDBJ whole genome shotgun (WGS) entry which is preliminary data.</text>
</comment>
<dbReference type="Pfam" id="PF06110">
    <property type="entry name" value="TXD17-like_Trx"/>
    <property type="match status" value="1"/>
</dbReference>
<proteinExistence type="inferred from homology"/>
<dbReference type="InterPro" id="IPR010357">
    <property type="entry name" value="TXNDC17_dom"/>
</dbReference>
<sequence length="117" mass="12839">MPLQVADSNGAPPSLTKASESEYLIFYSSIVNGRLWCPDCIAVEELVKDTFSSDGSPSALIIYVGDRSTWKSPSNTLRGEPWRVQSVPTIMKVKNGKEVKRLVDSEITSGLTNFIKS</sequence>
<name>A0A9P5Q776_9AGAR</name>
<dbReference type="GO" id="GO:0047134">
    <property type="term" value="F:protein-disulfide reductase [NAD(P)H] activity"/>
    <property type="evidence" value="ECO:0007669"/>
    <property type="project" value="InterPro"/>
</dbReference>
<dbReference type="InterPro" id="IPR036249">
    <property type="entry name" value="Thioredoxin-like_sf"/>
</dbReference>
<dbReference type="PANTHER" id="PTHR12452:SF0">
    <property type="entry name" value="THIOREDOXIN DOMAIN-CONTAINING PROTEIN 17"/>
    <property type="match status" value="1"/>
</dbReference>
<gene>
    <name evidence="3" type="ORF">BDP27DRAFT_1287038</name>
</gene>
<dbReference type="OrthoDB" id="78947at2759"/>
<dbReference type="GO" id="GO:0005829">
    <property type="term" value="C:cytosol"/>
    <property type="evidence" value="ECO:0007669"/>
    <property type="project" value="TreeGrafter"/>
</dbReference>
<dbReference type="EMBL" id="JADNRY010000011">
    <property type="protein sequence ID" value="KAF9074905.1"/>
    <property type="molecule type" value="Genomic_DNA"/>
</dbReference>
<evidence type="ECO:0000313" key="3">
    <source>
        <dbReference type="EMBL" id="KAF9074905.1"/>
    </source>
</evidence>
<evidence type="ECO:0000313" key="4">
    <source>
        <dbReference type="Proteomes" id="UP000772434"/>
    </source>
</evidence>
<dbReference type="InterPro" id="IPR045108">
    <property type="entry name" value="TXNDC17-like"/>
</dbReference>
<dbReference type="Proteomes" id="UP000772434">
    <property type="component" value="Unassembled WGS sequence"/>
</dbReference>
<dbReference type="SUPFAM" id="SSF52833">
    <property type="entry name" value="Thioredoxin-like"/>
    <property type="match status" value="1"/>
</dbReference>
<protein>
    <recommendedName>
        <fullName evidence="2">Thioredoxin domain-containing protein</fullName>
    </recommendedName>
</protein>
<evidence type="ECO:0000259" key="2">
    <source>
        <dbReference type="Pfam" id="PF06110"/>
    </source>
</evidence>
<keyword evidence="4" id="KW-1185">Reference proteome</keyword>
<evidence type="ECO:0000256" key="1">
    <source>
        <dbReference type="ARBA" id="ARBA00008987"/>
    </source>
</evidence>